<organism evidence="2">
    <name type="scientific">Haptolina brevifila</name>
    <dbReference type="NCBI Taxonomy" id="156173"/>
    <lineage>
        <taxon>Eukaryota</taxon>
        <taxon>Haptista</taxon>
        <taxon>Haptophyta</taxon>
        <taxon>Prymnesiophyceae</taxon>
        <taxon>Prymnesiales</taxon>
        <taxon>Prymnesiaceae</taxon>
        <taxon>Haptolina</taxon>
    </lineage>
</organism>
<accession>A0A7S2BPR3</accession>
<evidence type="ECO:0000256" key="1">
    <source>
        <dbReference type="SAM" id="MobiDB-lite"/>
    </source>
</evidence>
<proteinExistence type="predicted"/>
<sequence length="182" mass="20060">MSNNTLTFTHDVICYKELIDKEDTARRVYPTRFGEKAVGWRPVEPFERSGASNSKMELPSGIPVSAMRNPALYRDTVGNDGLSGGTPQRFGGRWDVLSKNDPAPDHSEKPQRVVKKGPHDCYCDIGYNAWSMAGKARSANFGLKGVFEREFWTNTPGELALVWDSKGQLGHTLKPGGGKASQ</sequence>
<feature type="compositionally biased region" description="Basic and acidic residues" evidence="1">
    <location>
        <begin position="96"/>
        <end position="115"/>
    </location>
</feature>
<reference evidence="2" key="1">
    <citation type="submission" date="2021-01" db="EMBL/GenBank/DDBJ databases">
        <authorList>
            <person name="Corre E."/>
            <person name="Pelletier E."/>
            <person name="Niang G."/>
            <person name="Scheremetjew M."/>
            <person name="Finn R."/>
            <person name="Kale V."/>
            <person name="Holt S."/>
            <person name="Cochrane G."/>
            <person name="Meng A."/>
            <person name="Brown T."/>
            <person name="Cohen L."/>
        </authorList>
    </citation>
    <scope>NUCLEOTIDE SEQUENCE</scope>
    <source>
        <strain evidence="2">UTEX LB 985</strain>
    </source>
</reference>
<evidence type="ECO:0000313" key="2">
    <source>
        <dbReference type="EMBL" id="CAD9403165.1"/>
    </source>
</evidence>
<gene>
    <name evidence="2" type="ORF">CBRE1094_LOCUS3181</name>
</gene>
<feature type="region of interest" description="Disordered" evidence="1">
    <location>
        <begin position="78"/>
        <end position="115"/>
    </location>
</feature>
<protein>
    <submittedName>
        <fullName evidence="2">Uncharacterized protein</fullName>
    </submittedName>
</protein>
<dbReference type="AlphaFoldDB" id="A0A7S2BPR3"/>
<name>A0A7S2BPR3_9EUKA</name>
<dbReference type="EMBL" id="HBGU01005831">
    <property type="protein sequence ID" value="CAD9403165.1"/>
    <property type="molecule type" value="Transcribed_RNA"/>
</dbReference>